<dbReference type="InterPro" id="IPR037112">
    <property type="entry name" value="Pyrv-flavodox_OxR_EKR_sf"/>
</dbReference>
<dbReference type="InterPro" id="IPR009014">
    <property type="entry name" value="Transketo_C/PFOR_II"/>
</dbReference>
<dbReference type="InterPro" id="IPR019752">
    <property type="entry name" value="Pyrv/ketoisovalerate_OxRed_cat"/>
</dbReference>
<dbReference type="InterPro" id="IPR011766">
    <property type="entry name" value="TPP_enzyme_TPP-bd"/>
</dbReference>
<dbReference type="Gene3D" id="3.40.50.970">
    <property type="match status" value="2"/>
</dbReference>
<evidence type="ECO:0000256" key="6">
    <source>
        <dbReference type="ARBA" id="ARBA00023002"/>
    </source>
</evidence>
<evidence type="ECO:0000313" key="12">
    <source>
        <dbReference type="Proteomes" id="UP001431693"/>
    </source>
</evidence>
<keyword evidence="5 9" id="KW-0249">Electron transport</keyword>
<comment type="similarity">
    <text evidence="1 9">Belongs to the pyruvate:ferredoxin/flavodoxin oxidoreductase family.</text>
</comment>
<keyword evidence="2 9" id="KW-0813">Transport</keyword>
<dbReference type="SUPFAM" id="SSF52922">
    <property type="entry name" value="TK C-terminal domain-like"/>
    <property type="match status" value="1"/>
</dbReference>
<evidence type="ECO:0000256" key="2">
    <source>
        <dbReference type="ARBA" id="ARBA00022448"/>
    </source>
</evidence>
<dbReference type="Pfam" id="PF01558">
    <property type="entry name" value="POR"/>
    <property type="match status" value="1"/>
</dbReference>
<evidence type="ECO:0000256" key="4">
    <source>
        <dbReference type="ARBA" id="ARBA00022723"/>
    </source>
</evidence>
<name>A0ABT6ZNU0_9ACTN</name>
<dbReference type="InterPro" id="IPR011895">
    <property type="entry name" value="Pyrv_flavodox_OxRed"/>
</dbReference>
<dbReference type="Gene3D" id="3.40.920.10">
    <property type="entry name" value="Pyruvate-ferredoxin oxidoreductase, PFOR, domain III"/>
    <property type="match status" value="1"/>
</dbReference>
<dbReference type="EMBL" id="JASJEX010000005">
    <property type="protein sequence ID" value="MDJ1130331.1"/>
    <property type="molecule type" value="Genomic_DNA"/>
</dbReference>
<dbReference type="Pfam" id="PF17147">
    <property type="entry name" value="PFOR_II"/>
    <property type="match status" value="1"/>
</dbReference>
<dbReference type="InterPro" id="IPR033412">
    <property type="entry name" value="PFOR_II"/>
</dbReference>
<dbReference type="InterPro" id="IPR029061">
    <property type="entry name" value="THDP-binding"/>
</dbReference>
<feature type="domain" description="4Fe-4S ferredoxin-type" evidence="10">
    <location>
        <begin position="748"/>
        <end position="779"/>
    </location>
</feature>
<dbReference type="RefSeq" id="WP_283713433.1">
    <property type="nucleotide sequence ID" value="NZ_JASJEW010000004.1"/>
</dbReference>
<dbReference type="InterPro" id="IPR017896">
    <property type="entry name" value="4Fe4S_Fe-S-bd"/>
</dbReference>
<evidence type="ECO:0000256" key="7">
    <source>
        <dbReference type="ARBA" id="ARBA00023004"/>
    </source>
</evidence>
<evidence type="ECO:0000259" key="10">
    <source>
        <dbReference type="PROSITE" id="PS51379"/>
    </source>
</evidence>
<dbReference type="SUPFAM" id="SSF53323">
    <property type="entry name" value="Pyruvate-ferredoxin oxidoreductase, PFOR, domain III"/>
    <property type="match status" value="1"/>
</dbReference>
<evidence type="ECO:0000256" key="8">
    <source>
        <dbReference type="ARBA" id="ARBA00023014"/>
    </source>
</evidence>
<dbReference type="Pfam" id="PF01855">
    <property type="entry name" value="POR_N"/>
    <property type="match status" value="1"/>
</dbReference>
<keyword evidence="12" id="KW-1185">Reference proteome</keyword>
<keyword evidence="6 9" id="KW-0560">Oxidoreductase</keyword>
<dbReference type="InterPro" id="IPR019456">
    <property type="entry name" value="Pyrv-flavodox_OxRtase_EKR"/>
</dbReference>
<comment type="caution">
    <text evidence="11">The sequence shown here is derived from an EMBL/GenBank/DDBJ whole genome shotgun (WGS) entry which is preliminary data.</text>
</comment>
<dbReference type="PROSITE" id="PS51379">
    <property type="entry name" value="4FE4S_FER_2"/>
    <property type="match status" value="2"/>
</dbReference>
<keyword evidence="4" id="KW-0479">Metal-binding</keyword>
<dbReference type="PANTHER" id="PTHR32154:SF0">
    <property type="entry name" value="PYRUVATE-FLAVODOXIN OXIDOREDUCTASE-RELATED"/>
    <property type="match status" value="1"/>
</dbReference>
<gene>
    <name evidence="11" type="primary">nifJ</name>
    <name evidence="11" type="ORF">QJ043_09610</name>
</gene>
<evidence type="ECO:0000256" key="3">
    <source>
        <dbReference type="ARBA" id="ARBA00022485"/>
    </source>
</evidence>
<dbReference type="SMART" id="SM00890">
    <property type="entry name" value="EKR"/>
    <property type="match status" value="1"/>
</dbReference>
<dbReference type="PIRSF" id="PIRSF000159">
    <property type="entry name" value="NifJ"/>
    <property type="match status" value="1"/>
</dbReference>
<dbReference type="SUPFAM" id="SSF54862">
    <property type="entry name" value="4Fe-4S ferredoxins"/>
    <property type="match status" value="1"/>
</dbReference>
<evidence type="ECO:0000256" key="9">
    <source>
        <dbReference type="PIRNR" id="PIRNR000159"/>
    </source>
</evidence>
<protein>
    <submittedName>
        <fullName evidence="11">Pyruvate:ferredoxin (Flavodoxin) oxidoreductase</fullName>
    </submittedName>
</protein>
<dbReference type="InterPro" id="IPR002869">
    <property type="entry name" value="Pyrv_flavodox_OxRed_cen"/>
</dbReference>
<dbReference type="CDD" id="cd07034">
    <property type="entry name" value="TPP_PYR_PFOR_IOR-alpha_like"/>
    <property type="match status" value="1"/>
</dbReference>
<sequence length="1188" mass="127511">MTRRVAMDGMTAAAQAAYALSEAALIFPITPASHMAETLERWSCEGRLNAFGQPLVVKEMQSEKGVAGALHGALAGGALGVTVTDSQGLLLMIPNLYKLSGELLPGVLHITCRSLSAHALSIFGDHQDLMAIRPTGVCLLGSASVQECMDLSLVAHLSAVKGSLPVAHFMDGFRTSDQVETIETIDPAAMAKLLDRGAVAVFRARCLEPERPQARGTAQNPDIYFQNREAANARYDAFPAVVQGQMDAVAALTGRSYHLFDYVGAPDAEFVIATMGSSCEVVEATVRHLTAQGRKVGLIKVRLYRPWDRAAFLAAVPASCRRLCALDRTKEPGSQGEPLYQDVALSVLQSGRAIQVSGGRYGLSSKDFTPAQVKAVFDDLAAPQPRERFTVGIDDDVTHLSLSVGEPLDVLPDNLTQAVFYGFGSDGTVSASKSVGRILGNTLQGSAQEYSWYDSKKSGGLTISYLRLSPDAAPIQAPWLIEGADYVACNKAIYVRRGYDLLGRLRHGGTFVLNCPWQTLEELDRHLPASLKRDIAAKEAKLWTVDASALAEKLGLGARVNLIMETVFFKLAGLLPFDQAVAALKQDAQQLYGAKGSEVVSADLAAIDQALGTLTSIAVPAAWAGATEGPLTVRQQQEEGASAGRSETAYERDVFWPMEELKGNDLPVSALAPDGIVPTGTTALEKRTVAFSIPRWDVDTCVECCECSFVCPHAAIRPVLAEPEELRGAPAAFSTKPATHQGLNGLEFRIQVWPEDCVGCGSCAYNCPAPGKALVMEPLETQLDTQKECLDFALANVSDKPDRLPPVDVPGTQLRRPLFEFSSCCGGCGEAPYLKLLTQLFGERLIVANATGCSSIYGAYMPAVPYCAGADGRGPAWGNSLFEDNGEYGYGIMKGVRVRRSLLEAAVAQAVVCAELPKAARALLTAWQAGKDDADASYELGQAVRQGLAGLDRSGLSAEAQTLVERILGLGESFGKKSVWCVGGDGWAYDIGYGGLDEVVASGEDFNVLVLDTEGYSNTGGEMSKATQLGAVTGFTYDGKSEPKKNLGLMLTQYGYVYVAHIDLRGDMQQAIDALREADAYDGPSVVICFCPCITWDLTAGMGTVTGIMKEAVETGYWPLWRFDPRRADAGEDPFRLDSPQPTKPLAPFLAKMARYASLGTRDPWRSQMLQDELAKDSETLYRRLAKQ</sequence>
<dbReference type="InterPro" id="IPR050722">
    <property type="entry name" value="Pyruvate:ferred/Flavod_OxRd"/>
</dbReference>
<dbReference type="Proteomes" id="UP001431693">
    <property type="component" value="Unassembled WGS sequence"/>
</dbReference>
<organism evidence="11 12">
    <name type="scientific">Kribbibacterium absianum</name>
    <dbReference type="NCBI Taxonomy" id="3044210"/>
    <lineage>
        <taxon>Bacteria</taxon>
        <taxon>Bacillati</taxon>
        <taxon>Actinomycetota</taxon>
        <taxon>Coriobacteriia</taxon>
        <taxon>Coriobacteriales</taxon>
        <taxon>Kribbibacteriaceae</taxon>
        <taxon>Kribbibacterium</taxon>
    </lineage>
</organism>
<dbReference type="InterPro" id="IPR017900">
    <property type="entry name" value="4Fe4S_Fe_S_CS"/>
</dbReference>
<dbReference type="Gene3D" id="3.40.50.920">
    <property type="match status" value="1"/>
</dbReference>
<evidence type="ECO:0000256" key="5">
    <source>
        <dbReference type="ARBA" id="ARBA00022982"/>
    </source>
</evidence>
<keyword evidence="7" id="KW-0408">Iron</keyword>
<evidence type="ECO:0000313" key="11">
    <source>
        <dbReference type="EMBL" id="MDJ1130331.1"/>
    </source>
</evidence>
<dbReference type="Gene3D" id="4.10.780.10">
    <property type="entry name" value="Pyruvate-flavodoxin oxidoreductase, EKR domain"/>
    <property type="match status" value="1"/>
</dbReference>
<evidence type="ECO:0000256" key="1">
    <source>
        <dbReference type="ARBA" id="ARBA00009032"/>
    </source>
</evidence>
<dbReference type="PANTHER" id="PTHR32154">
    <property type="entry name" value="PYRUVATE-FLAVODOXIN OXIDOREDUCTASE-RELATED"/>
    <property type="match status" value="1"/>
</dbReference>
<dbReference type="Pfam" id="PF02775">
    <property type="entry name" value="TPP_enzyme_C"/>
    <property type="match status" value="1"/>
</dbReference>
<dbReference type="Gene3D" id="3.30.70.20">
    <property type="match status" value="1"/>
</dbReference>
<dbReference type="NCBIfam" id="TIGR02176">
    <property type="entry name" value="pyruv_ox_red"/>
    <property type="match status" value="1"/>
</dbReference>
<keyword evidence="3" id="KW-0004">4Fe-4S</keyword>
<reference evidence="11" key="1">
    <citation type="submission" date="2023-05" db="EMBL/GenBank/DDBJ databases">
        <title>[olsenella] sp. nov., isolated from a pig farm feces dump.</title>
        <authorList>
            <person name="Chang Y.-H."/>
        </authorList>
    </citation>
    <scope>NUCLEOTIDE SEQUENCE</scope>
    <source>
        <strain evidence="11">YH-ols2217</strain>
    </source>
</reference>
<dbReference type="SUPFAM" id="SSF52518">
    <property type="entry name" value="Thiamin diphosphate-binding fold (THDP-binding)"/>
    <property type="match status" value="2"/>
</dbReference>
<keyword evidence="11" id="KW-0670">Pyruvate</keyword>
<dbReference type="InterPro" id="IPR002880">
    <property type="entry name" value="Pyrv_Fd/Flavodoxin_OxRdtase_N"/>
</dbReference>
<accession>A0ABT6ZNU0</accession>
<feature type="domain" description="4Fe-4S ferredoxin-type" evidence="10">
    <location>
        <begin position="692"/>
        <end position="721"/>
    </location>
</feature>
<keyword evidence="8" id="KW-0411">Iron-sulfur</keyword>
<dbReference type="Pfam" id="PF10371">
    <property type="entry name" value="EKR"/>
    <property type="match status" value="1"/>
</dbReference>
<proteinExistence type="inferred from homology"/>
<dbReference type="PROSITE" id="PS00198">
    <property type="entry name" value="4FE4S_FER_1"/>
    <property type="match status" value="1"/>
</dbReference>